<proteinExistence type="inferred from homology"/>
<evidence type="ECO:0000256" key="3">
    <source>
        <dbReference type="ARBA" id="ARBA00009466"/>
    </source>
</evidence>
<keyword evidence="11" id="KW-1185">Reference proteome</keyword>
<dbReference type="Gene3D" id="1.25.10.10">
    <property type="entry name" value="Leucine-rich Repeat Variant"/>
    <property type="match status" value="1"/>
</dbReference>
<dbReference type="InterPro" id="IPR011989">
    <property type="entry name" value="ARM-like"/>
</dbReference>
<dbReference type="EMBL" id="KV929721">
    <property type="protein sequence ID" value="PIO34205.1"/>
    <property type="molecule type" value="Genomic_DNA"/>
</dbReference>
<dbReference type="GO" id="GO:0006611">
    <property type="term" value="P:protein export from nucleus"/>
    <property type="evidence" value="ECO:0007669"/>
    <property type="project" value="InterPro"/>
</dbReference>
<comment type="similarity">
    <text evidence="3">Belongs to the exportin family.</text>
</comment>
<evidence type="ECO:0000256" key="1">
    <source>
        <dbReference type="ARBA" id="ARBA00004123"/>
    </source>
</evidence>
<dbReference type="InterPro" id="IPR040016">
    <property type="entry name" value="XPO6"/>
</dbReference>
<dbReference type="PANTHER" id="PTHR21452:SF4">
    <property type="entry name" value="EXPORTIN-6"/>
    <property type="match status" value="1"/>
</dbReference>
<dbReference type="GO" id="GO:0005737">
    <property type="term" value="C:cytoplasm"/>
    <property type="evidence" value="ECO:0007669"/>
    <property type="project" value="UniProtKB-SubCell"/>
</dbReference>
<keyword evidence="9" id="KW-0472">Membrane</keyword>
<evidence type="ECO:0000313" key="10">
    <source>
        <dbReference type="EMBL" id="PIO34205.1"/>
    </source>
</evidence>
<dbReference type="GO" id="GO:0005634">
    <property type="term" value="C:nucleus"/>
    <property type="evidence" value="ECO:0007669"/>
    <property type="project" value="UniProtKB-SubCell"/>
</dbReference>
<evidence type="ECO:0000256" key="4">
    <source>
        <dbReference type="ARBA" id="ARBA00022448"/>
    </source>
</evidence>
<evidence type="ECO:0008006" key="12">
    <source>
        <dbReference type="Google" id="ProtNLM"/>
    </source>
</evidence>
<evidence type="ECO:0000313" key="11">
    <source>
        <dbReference type="Proteomes" id="UP000228934"/>
    </source>
</evidence>
<dbReference type="OrthoDB" id="10261013at2759"/>
<evidence type="ECO:0000256" key="2">
    <source>
        <dbReference type="ARBA" id="ARBA00004496"/>
    </source>
</evidence>
<gene>
    <name evidence="10" type="ORF">AB205_0085260</name>
</gene>
<feature type="region of interest" description="Disordered" evidence="8">
    <location>
        <begin position="76"/>
        <end position="99"/>
    </location>
</feature>
<comment type="subcellular location">
    <subcellularLocation>
        <location evidence="2">Cytoplasm</location>
    </subcellularLocation>
    <subcellularLocation>
        <location evidence="1">Nucleus</location>
    </subcellularLocation>
</comment>
<reference evidence="11" key="1">
    <citation type="journal article" date="2017" name="Nat. Commun.">
        <title>The North American bullfrog draft genome provides insight into hormonal regulation of long noncoding RNA.</title>
        <authorList>
            <person name="Hammond S.A."/>
            <person name="Warren R.L."/>
            <person name="Vandervalk B.P."/>
            <person name="Kucuk E."/>
            <person name="Khan H."/>
            <person name="Gibb E.A."/>
            <person name="Pandoh P."/>
            <person name="Kirk H."/>
            <person name="Zhao Y."/>
            <person name="Jones M."/>
            <person name="Mungall A.J."/>
            <person name="Coope R."/>
            <person name="Pleasance S."/>
            <person name="Moore R.A."/>
            <person name="Holt R.A."/>
            <person name="Round J.M."/>
            <person name="Ohora S."/>
            <person name="Walle B.V."/>
            <person name="Veldhoen N."/>
            <person name="Helbing C.C."/>
            <person name="Birol I."/>
        </authorList>
    </citation>
    <scope>NUCLEOTIDE SEQUENCE [LARGE SCALE GENOMIC DNA]</scope>
</reference>
<keyword evidence="9" id="KW-1133">Transmembrane helix</keyword>
<keyword evidence="4" id="KW-0813">Transport</keyword>
<evidence type="ECO:0000256" key="7">
    <source>
        <dbReference type="ARBA" id="ARBA00023242"/>
    </source>
</evidence>
<protein>
    <recommendedName>
        <fullName evidence="12">Exportin-1/Importin-beta-like domain-containing protein</fullName>
    </recommendedName>
</protein>
<keyword evidence="9" id="KW-0812">Transmembrane</keyword>
<feature type="non-terminal residue" evidence="10">
    <location>
        <position position="1"/>
    </location>
</feature>
<feature type="transmembrane region" description="Helical" evidence="9">
    <location>
        <begin position="41"/>
        <end position="63"/>
    </location>
</feature>
<keyword evidence="6" id="KW-0653">Protein transport</keyword>
<dbReference type="PANTHER" id="PTHR21452">
    <property type="entry name" value="EXPORTIN-6"/>
    <property type="match status" value="1"/>
</dbReference>
<dbReference type="GO" id="GO:0005049">
    <property type="term" value="F:nuclear export signal receptor activity"/>
    <property type="evidence" value="ECO:0007669"/>
    <property type="project" value="InterPro"/>
</dbReference>
<dbReference type="AlphaFoldDB" id="A0A2G9S2B3"/>
<keyword evidence="5" id="KW-0963">Cytoplasm</keyword>
<evidence type="ECO:0000256" key="9">
    <source>
        <dbReference type="SAM" id="Phobius"/>
    </source>
</evidence>
<feature type="non-terminal residue" evidence="10">
    <location>
        <position position="167"/>
    </location>
</feature>
<keyword evidence="7" id="KW-0539">Nucleus</keyword>
<evidence type="ECO:0000256" key="8">
    <source>
        <dbReference type="SAM" id="MobiDB-lite"/>
    </source>
</evidence>
<evidence type="ECO:0000256" key="5">
    <source>
        <dbReference type="ARBA" id="ARBA00022490"/>
    </source>
</evidence>
<name>A0A2G9S2B3_AQUCT</name>
<evidence type="ECO:0000256" key="6">
    <source>
        <dbReference type="ARBA" id="ARBA00022927"/>
    </source>
</evidence>
<dbReference type="Proteomes" id="UP000228934">
    <property type="component" value="Unassembled WGS sequence"/>
</dbReference>
<organism evidence="10 11">
    <name type="scientific">Aquarana catesbeiana</name>
    <name type="common">American bullfrog</name>
    <name type="synonym">Rana catesbeiana</name>
    <dbReference type="NCBI Taxonomy" id="8400"/>
    <lineage>
        <taxon>Eukaryota</taxon>
        <taxon>Metazoa</taxon>
        <taxon>Chordata</taxon>
        <taxon>Craniata</taxon>
        <taxon>Vertebrata</taxon>
        <taxon>Euteleostomi</taxon>
        <taxon>Amphibia</taxon>
        <taxon>Batrachia</taxon>
        <taxon>Anura</taxon>
        <taxon>Neobatrachia</taxon>
        <taxon>Ranoidea</taxon>
        <taxon>Ranidae</taxon>
        <taxon>Aquarana</taxon>
    </lineage>
</organism>
<sequence length="167" mass="18557">DLLSNLVHTPALAKQLSQPPPSLEAESERICALALECLSHLFSWIPLSASITPSLLTTIFHFARLGCDARSRRTPAATTTSSATLNGGSSSPPLPFTLPSSQTDRDRLGVLAMSCINELMCKNCVPLEFQEYLLRVCQQTFYLLQRITRETNAHSVRNRLEELDERE</sequence>
<accession>A0A2G9S2B3</accession>